<dbReference type="RefSeq" id="WP_226592150.1">
    <property type="nucleotide sequence ID" value="NZ_BLAY01000219.1"/>
</dbReference>
<sequence length="73" mass="8183">MTKQQSNHQQLSLCIDKPISTLIKDLKVSRHPLVIDATNKLEEALHLLQYIQDAGVVKSAKAKTAIYELLTKV</sequence>
<comment type="caution">
    <text evidence="1">The sequence shown here is derived from an EMBL/GenBank/DDBJ whole genome shotgun (WGS) entry which is preliminary data.</text>
</comment>
<gene>
    <name evidence="1" type="ORF">MiSe_82090</name>
</gene>
<accession>A0AAV3XNV6</accession>
<dbReference type="AlphaFoldDB" id="A0AAV3XNV6"/>
<dbReference type="Proteomes" id="UP001050975">
    <property type="component" value="Unassembled WGS sequence"/>
</dbReference>
<name>A0AAV3XNV6_9CYAN</name>
<evidence type="ECO:0000313" key="2">
    <source>
        <dbReference type="Proteomes" id="UP001050975"/>
    </source>
</evidence>
<evidence type="ECO:0000313" key="1">
    <source>
        <dbReference type="EMBL" id="GET43386.1"/>
    </source>
</evidence>
<protein>
    <submittedName>
        <fullName evidence="1">Uncharacterized protein</fullName>
    </submittedName>
</protein>
<reference evidence="1" key="1">
    <citation type="submission" date="2019-10" db="EMBL/GenBank/DDBJ databases">
        <title>Draft genome sequece of Microseira wollei NIES-4236.</title>
        <authorList>
            <person name="Yamaguchi H."/>
            <person name="Suzuki S."/>
            <person name="Kawachi M."/>
        </authorList>
    </citation>
    <scope>NUCLEOTIDE SEQUENCE</scope>
    <source>
        <strain evidence="1">NIES-4236</strain>
    </source>
</reference>
<proteinExistence type="predicted"/>
<dbReference type="EMBL" id="BLAY01000219">
    <property type="protein sequence ID" value="GET43386.1"/>
    <property type="molecule type" value="Genomic_DNA"/>
</dbReference>
<organism evidence="1 2">
    <name type="scientific">Microseira wollei NIES-4236</name>
    <dbReference type="NCBI Taxonomy" id="2530354"/>
    <lineage>
        <taxon>Bacteria</taxon>
        <taxon>Bacillati</taxon>
        <taxon>Cyanobacteriota</taxon>
        <taxon>Cyanophyceae</taxon>
        <taxon>Oscillatoriophycideae</taxon>
        <taxon>Aerosakkonematales</taxon>
        <taxon>Aerosakkonemataceae</taxon>
        <taxon>Microseira</taxon>
    </lineage>
</organism>
<keyword evidence="2" id="KW-1185">Reference proteome</keyword>